<sequence>MIGLLGILVCKAIFVLGISEPIISLQSAAERFENSVQQQTFQTVLTAIEERLHNLDNIYSMQLSETLETKLDQYHRKLEALDTRIIRLESLVMMNLDKISENISTKNYKDDVSRTQTYRKLDNIYDGISHRVSYVDRKFELVFDKIQSKVDLTLQRLERMEEDMVQRNTDIESELSETISILEDYKSSTANTEIFLLNMTDMLRDSGSRGDAQSINMSIFNFMNNFNETFSNRFDLLEDNTSKYVNITEKTNTDLNSLKMELKKDFNAYANKVADMNVDIWKRNDIVEESLKVIENMTKSTRTEVQNGVRALMLQIGKLPGNGKLNNDKLSLESLQKSVNISLDKIITNQELFLESCHRVQMDESQIESEISVMLGKLIDMLETKMTTVMKDLKALEKTVKNHDSRLNRNLNQANTNIISLFEKTTRVNDLMEKAVEEIKFYINSLFTFVQDVLPKLDNGNITESLLYDISVNISNLILLTNASNSNVDIKLSQMENNFVKSIAAHEKFITETKNLTDKLLIDGLNNQSHKITESLVELKKIVKKLKAKINNNNITDIFLDNTSETTTQSSQYTETICTQDYNDLIDIRAGDKGCRTKAELLNNPQLNKTILEIFGTPPTPLPTNDSKQPTIETKKKCPPSWSNLIDIRASSDDNCTSTTTGNANKRKLKKRRPTGKTRIRFNEDNSLTGTNADYEYSDLTETTTEVTTDTGYLQTTTESVDNVTV</sequence>
<organism evidence="4 5">
    <name type="scientific">Ceutorhynchus assimilis</name>
    <name type="common">cabbage seed weevil</name>
    <dbReference type="NCBI Taxonomy" id="467358"/>
    <lineage>
        <taxon>Eukaryota</taxon>
        <taxon>Metazoa</taxon>
        <taxon>Ecdysozoa</taxon>
        <taxon>Arthropoda</taxon>
        <taxon>Hexapoda</taxon>
        <taxon>Insecta</taxon>
        <taxon>Pterygota</taxon>
        <taxon>Neoptera</taxon>
        <taxon>Endopterygota</taxon>
        <taxon>Coleoptera</taxon>
        <taxon>Polyphaga</taxon>
        <taxon>Cucujiformia</taxon>
        <taxon>Curculionidae</taxon>
        <taxon>Ceutorhynchinae</taxon>
        <taxon>Ceutorhynchus</taxon>
    </lineage>
</organism>
<evidence type="ECO:0000256" key="1">
    <source>
        <dbReference type="SAM" id="Coils"/>
    </source>
</evidence>
<gene>
    <name evidence="4" type="ORF">CEUTPL_LOCUS11811</name>
</gene>
<feature type="coiled-coil region" evidence="1">
    <location>
        <begin position="64"/>
        <end position="91"/>
    </location>
</feature>
<dbReference type="Proteomes" id="UP001152799">
    <property type="component" value="Chromosome 7"/>
</dbReference>
<keyword evidence="5" id="KW-1185">Reference proteome</keyword>
<accession>A0A9N9MVA9</accession>
<evidence type="ECO:0000313" key="4">
    <source>
        <dbReference type="EMBL" id="CAG9771375.1"/>
    </source>
</evidence>
<feature type="coiled-coil region" evidence="1">
    <location>
        <begin position="379"/>
        <end position="413"/>
    </location>
</feature>
<dbReference type="OrthoDB" id="6372889at2759"/>
<feature type="signal peptide" evidence="3">
    <location>
        <begin position="1"/>
        <end position="17"/>
    </location>
</feature>
<evidence type="ECO:0000313" key="5">
    <source>
        <dbReference type="Proteomes" id="UP001152799"/>
    </source>
</evidence>
<feature type="coiled-coil region" evidence="1">
    <location>
        <begin position="143"/>
        <end position="174"/>
    </location>
</feature>
<evidence type="ECO:0000256" key="3">
    <source>
        <dbReference type="SAM" id="SignalP"/>
    </source>
</evidence>
<dbReference type="EMBL" id="OU892283">
    <property type="protein sequence ID" value="CAG9771375.1"/>
    <property type="molecule type" value="Genomic_DNA"/>
</dbReference>
<name>A0A9N9MVA9_9CUCU</name>
<feature type="compositionally biased region" description="Basic residues" evidence="2">
    <location>
        <begin position="665"/>
        <end position="680"/>
    </location>
</feature>
<proteinExistence type="predicted"/>
<keyword evidence="3" id="KW-0732">Signal</keyword>
<evidence type="ECO:0000256" key="2">
    <source>
        <dbReference type="SAM" id="MobiDB-lite"/>
    </source>
</evidence>
<feature type="compositionally biased region" description="Polar residues" evidence="2">
    <location>
        <begin position="654"/>
        <end position="664"/>
    </location>
</feature>
<reference evidence="4" key="1">
    <citation type="submission" date="2022-01" db="EMBL/GenBank/DDBJ databases">
        <authorList>
            <person name="King R."/>
        </authorList>
    </citation>
    <scope>NUCLEOTIDE SEQUENCE</scope>
</reference>
<dbReference type="AlphaFoldDB" id="A0A9N9MVA9"/>
<feature type="chain" id="PRO_5040249958" evidence="3">
    <location>
        <begin position="18"/>
        <end position="726"/>
    </location>
</feature>
<feature type="region of interest" description="Disordered" evidence="2">
    <location>
        <begin position="654"/>
        <end position="694"/>
    </location>
</feature>
<protein>
    <submittedName>
        <fullName evidence="4">Uncharacterized protein</fullName>
    </submittedName>
</protein>
<keyword evidence="1" id="KW-0175">Coiled coil</keyword>